<dbReference type="STRING" id="188937.MA_0686"/>
<accession>Q8TSV9</accession>
<name>Q8TSV9_METAC</name>
<evidence type="ECO:0000313" key="1">
    <source>
        <dbReference type="EMBL" id="AAM04126.1"/>
    </source>
</evidence>
<dbReference type="EMBL" id="AE010299">
    <property type="protein sequence ID" value="AAM04126.1"/>
    <property type="molecule type" value="Genomic_DNA"/>
</dbReference>
<dbReference type="Proteomes" id="UP000002487">
    <property type="component" value="Chromosome"/>
</dbReference>
<organism evidence="1 2">
    <name type="scientific">Methanosarcina acetivorans (strain ATCC 35395 / DSM 2834 / JCM 12185 / C2A)</name>
    <dbReference type="NCBI Taxonomy" id="188937"/>
    <lineage>
        <taxon>Archaea</taxon>
        <taxon>Methanobacteriati</taxon>
        <taxon>Methanobacteriota</taxon>
        <taxon>Stenosarchaea group</taxon>
        <taxon>Methanomicrobia</taxon>
        <taxon>Methanosarcinales</taxon>
        <taxon>Methanosarcinaceae</taxon>
        <taxon>Methanosarcina</taxon>
    </lineage>
</organism>
<keyword evidence="2" id="KW-1185">Reference proteome</keyword>
<dbReference type="HOGENOM" id="CLU_2419993_0_0_2"/>
<dbReference type="EnsemblBacteria" id="AAM04126">
    <property type="protein sequence ID" value="AAM04126"/>
    <property type="gene ID" value="MA_0686"/>
</dbReference>
<reference evidence="1 2" key="1">
    <citation type="journal article" date="2002" name="Genome Res.">
        <title>The genome of Methanosarcina acetivorans reveals extensive metabolic and physiological diversity.</title>
        <authorList>
            <person name="Galagan J.E."/>
            <person name="Nusbaum C."/>
            <person name="Roy A."/>
            <person name="Endrizzi M.G."/>
            <person name="Macdonald P."/>
            <person name="FitzHugh W."/>
            <person name="Calvo S."/>
            <person name="Engels R."/>
            <person name="Smirnov S."/>
            <person name="Atnoor D."/>
            <person name="Brown A."/>
            <person name="Allen N."/>
            <person name="Naylor J."/>
            <person name="Stange-Thomann N."/>
            <person name="DeArellano K."/>
            <person name="Johnson R."/>
            <person name="Linton L."/>
            <person name="McEwan P."/>
            <person name="McKernan K."/>
            <person name="Talamas J."/>
            <person name="Tirrell A."/>
            <person name="Ye W."/>
            <person name="Zimmer A."/>
            <person name="Barber R.D."/>
            <person name="Cann I."/>
            <person name="Graham D.E."/>
            <person name="Grahame D.A."/>
            <person name="Guss A."/>
            <person name="Hedderich R."/>
            <person name="Ingram-Smith C."/>
            <person name="Kuettner C.H."/>
            <person name="Krzycki J.A."/>
            <person name="Leigh J.A."/>
            <person name="Li W."/>
            <person name="Liu J."/>
            <person name="Mukhopadhyay B."/>
            <person name="Reeve J.N."/>
            <person name="Smith K."/>
            <person name="Springer T.A."/>
            <person name="Umayam L.A."/>
            <person name="White O."/>
            <person name="White R.H."/>
            <person name="de Macario E.C."/>
            <person name="Ferry J.G."/>
            <person name="Jarrell K.F."/>
            <person name="Jing H."/>
            <person name="Macario A.J.L."/>
            <person name="Paulsen I."/>
            <person name="Pritchett M."/>
            <person name="Sowers K.R."/>
            <person name="Swanson R.V."/>
            <person name="Zinder S.H."/>
            <person name="Lander E."/>
            <person name="Metcalf W.W."/>
            <person name="Birren B."/>
        </authorList>
    </citation>
    <scope>NUCLEOTIDE SEQUENCE [LARGE SCALE GENOMIC DNA]</scope>
    <source>
        <strain evidence="2">ATCC 35395 / DSM 2834 / JCM 12185 / C2A</strain>
    </source>
</reference>
<sequence>MYLLYLNIIFIIQSIEKLARGAKTGEKFKKSNRVRKRKFGRETENYNKWIIKSHSEILPAENGKKGLQRERKLLKMGKGLQRERKLLKKKK</sequence>
<protein>
    <submittedName>
        <fullName evidence="1">Uncharacterized protein</fullName>
    </submittedName>
</protein>
<evidence type="ECO:0000313" key="2">
    <source>
        <dbReference type="Proteomes" id="UP000002487"/>
    </source>
</evidence>
<dbReference type="InParanoid" id="Q8TSV9"/>
<gene>
    <name evidence="1" type="ordered locus">MA_0686</name>
</gene>
<dbReference type="AlphaFoldDB" id="Q8TSV9"/>
<dbReference type="KEGG" id="mac:MA_0686"/>
<proteinExistence type="predicted"/>